<evidence type="ECO:0000313" key="3">
    <source>
        <dbReference type="Proteomes" id="UP000078516"/>
    </source>
</evidence>
<comment type="caution">
    <text evidence="2">The sequence shown here is derived from an EMBL/GenBank/DDBJ whole genome shotgun (WGS) entry which is preliminary data.</text>
</comment>
<dbReference type="EMBL" id="LWMN01000001">
    <property type="protein sequence ID" value="OAQ57091.1"/>
    <property type="molecule type" value="Genomic_DNA"/>
</dbReference>
<protein>
    <recommendedName>
        <fullName evidence="5">Phage tail protein</fullName>
    </recommendedName>
</protein>
<evidence type="ECO:0000313" key="4">
    <source>
        <dbReference type="Proteomes" id="UP000321361"/>
    </source>
</evidence>
<organism evidence="2 3">
    <name type="scientific">Enterococcus thailandicus</name>
    <dbReference type="NCBI Taxonomy" id="417368"/>
    <lineage>
        <taxon>Bacteria</taxon>
        <taxon>Bacillati</taxon>
        <taxon>Bacillota</taxon>
        <taxon>Bacilli</taxon>
        <taxon>Lactobacillales</taxon>
        <taxon>Enterococcaceae</taxon>
        <taxon>Enterococcus</taxon>
    </lineage>
</organism>
<evidence type="ECO:0008006" key="5">
    <source>
        <dbReference type="Google" id="ProtNLM"/>
    </source>
</evidence>
<reference evidence="2 3" key="1">
    <citation type="submission" date="2016-04" db="EMBL/GenBank/DDBJ databases">
        <title>Draft genome of an Enterococcus thailandicus strain isolated from bovine feces.</title>
        <authorList>
            <person name="Beukers A.G."/>
            <person name="Zaheer R."/>
            <person name="Goji N."/>
            <person name="Cook S.R."/>
            <person name="Amoako K."/>
            <person name="Chaves A.V."/>
            <person name="Ward M.P."/>
            <person name="Mcallister T.A."/>
        </authorList>
    </citation>
    <scope>NUCLEOTIDE SEQUENCE [LARGE SCALE GENOMIC DNA]</scope>
    <source>
        <strain evidence="2 3">F0711D 46</strain>
    </source>
</reference>
<dbReference type="Proteomes" id="UP000321361">
    <property type="component" value="Unassembled WGS sequence"/>
</dbReference>
<gene>
    <name evidence="2" type="ORF">A6E74_01580</name>
    <name evidence="1" type="ORF">ETH01_24260</name>
</gene>
<dbReference type="InterPro" id="IPR057006">
    <property type="entry name" value="Phage_TAC_19"/>
</dbReference>
<dbReference type="Proteomes" id="UP000078516">
    <property type="component" value="Unassembled WGS sequence"/>
</dbReference>
<dbReference type="AlphaFoldDB" id="A0A179EV47"/>
<reference evidence="1 4" key="2">
    <citation type="submission" date="2019-07" db="EMBL/GenBank/DDBJ databases">
        <title>Whole genome shotgun sequence of Enterococcus thailandicus NBRC 101867.</title>
        <authorList>
            <person name="Hosoyama A."/>
            <person name="Uohara A."/>
            <person name="Ohji S."/>
            <person name="Ichikawa N."/>
        </authorList>
    </citation>
    <scope>NUCLEOTIDE SEQUENCE [LARGE SCALE GENOMIC DNA]</scope>
    <source>
        <strain evidence="1 4">NBRC 101867</strain>
    </source>
</reference>
<keyword evidence="3" id="KW-1185">Reference proteome</keyword>
<dbReference type="OrthoDB" id="2193368at2"/>
<sequence length="103" mass="11826">MAKVQLVLKNKEGKKEVFENLDTTGKDYRTALETIKKLNTEGTKMWDQLEHYLTFAKQIFRDDKLTDDQILDGLPSEKTIEVLDDILGQVMGVEENPDPEAKK</sequence>
<name>A0A179EV47_ENTTH</name>
<proteinExistence type="predicted"/>
<dbReference type="PATRIC" id="fig|417368.6.peg.295"/>
<dbReference type="Pfam" id="PF23857">
    <property type="entry name" value="Phage_TAC_19"/>
    <property type="match status" value="1"/>
</dbReference>
<dbReference type="RefSeq" id="WP_067481066.1">
    <property type="nucleotide sequence ID" value="NZ_BJUG01000018.1"/>
</dbReference>
<dbReference type="EMBL" id="BJUG01000018">
    <property type="protein sequence ID" value="GEK38139.1"/>
    <property type="molecule type" value="Genomic_DNA"/>
</dbReference>
<evidence type="ECO:0000313" key="2">
    <source>
        <dbReference type="EMBL" id="OAQ57091.1"/>
    </source>
</evidence>
<dbReference type="NCBIfam" id="NF047360">
    <property type="entry name" value="tail_chap_PVL"/>
    <property type="match status" value="1"/>
</dbReference>
<evidence type="ECO:0000313" key="1">
    <source>
        <dbReference type="EMBL" id="GEK38139.1"/>
    </source>
</evidence>
<accession>A0A179EV47</accession>